<dbReference type="EMBL" id="VYDA01000537">
    <property type="protein sequence ID" value="MYH63016.1"/>
    <property type="molecule type" value="Genomic_DNA"/>
</dbReference>
<accession>A0A6B1G6N6</accession>
<protein>
    <submittedName>
        <fullName evidence="1">Uncharacterized protein</fullName>
    </submittedName>
</protein>
<comment type="caution">
    <text evidence="1">The sequence shown here is derived from an EMBL/GenBank/DDBJ whole genome shotgun (WGS) entry which is preliminary data.</text>
</comment>
<proteinExistence type="predicted"/>
<sequence>MADSARDREGIYGPGFNKAKRLAMARSRGKCQFCGLRKASEGHHWAWPDYPLDEKVQGHDITALCATCHELVTMLRDWVERKDADFDEIEKEIRASSNFYQKREAFSYWLFPEDKGPVETENWAKFGYVPIGQRTPQEGWVYSYSGRNATAGLPDFQAQLHALKESRKAIRRQIEHIEQGRPINSPEGVKNATVIRKWTGLPLNANWSQLKAEYAELGRQRSETFRQMKGLKD</sequence>
<dbReference type="AlphaFoldDB" id="A0A6B1G6N6"/>
<evidence type="ECO:0000313" key="1">
    <source>
        <dbReference type="EMBL" id="MYH63016.1"/>
    </source>
</evidence>
<reference evidence="1" key="1">
    <citation type="submission" date="2019-09" db="EMBL/GenBank/DDBJ databases">
        <title>Characterisation of the sponge microbiome using genome-centric metagenomics.</title>
        <authorList>
            <person name="Engelberts J.P."/>
            <person name="Robbins S.J."/>
            <person name="De Goeij J.M."/>
            <person name="Aranda M."/>
            <person name="Bell S.C."/>
            <person name="Webster N.S."/>
        </authorList>
    </citation>
    <scope>NUCLEOTIDE SEQUENCE</scope>
    <source>
        <strain evidence="1">SB0675_bin_29</strain>
    </source>
</reference>
<name>A0A6B1G6N6_9CHLR</name>
<gene>
    <name evidence="1" type="ORF">F4148_15095</name>
</gene>
<organism evidence="1">
    <name type="scientific">Caldilineaceae bacterium SB0675_bin_29</name>
    <dbReference type="NCBI Taxonomy" id="2605266"/>
    <lineage>
        <taxon>Bacteria</taxon>
        <taxon>Bacillati</taxon>
        <taxon>Chloroflexota</taxon>
        <taxon>Caldilineae</taxon>
        <taxon>Caldilineales</taxon>
        <taxon>Caldilineaceae</taxon>
    </lineage>
</organism>